<name>A0A410G6N6_9FLAO</name>
<evidence type="ECO:0000256" key="3">
    <source>
        <dbReference type="ARBA" id="ARBA00023082"/>
    </source>
</evidence>
<dbReference type="SUPFAM" id="SSF88946">
    <property type="entry name" value="Sigma2 domain of RNA polymerase sigma factors"/>
    <property type="match status" value="1"/>
</dbReference>
<keyword evidence="4" id="KW-0804">Transcription</keyword>
<dbReference type="NCBIfam" id="TIGR02937">
    <property type="entry name" value="sigma70-ECF"/>
    <property type="match status" value="1"/>
</dbReference>
<dbReference type="InterPro" id="IPR013249">
    <property type="entry name" value="RNA_pol_sigma70_r4_t2"/>
</dbReference>
<dbReference type="Gene3D" id="1.10.1740.10">
    <property type="match status" value="1"/>
</dbReference>
<feature type="domain" description="RNA polymerase sigma factor 70 region 4 type 2" evidence="6">
    <location>
        <begin position="113"/>
        <end position="162"/>
    </location>
</feature>
<protein>
    <submittedName>
        <fullName evidence="7">Sigma-70 family RNA polymerase sigma factor</fullName>
    </submittedName>
</protein>
<dbReference type="Proteomes" id="UP000285517">
    <property type="component" value="Chromosome"/>
</dbReference>
<evidence type="ECO:0000313" key="7">
    <source>
        <dbReference type="EMBL" id="QAA82845.1"/>
    </source>
</evidence>
<dbReference type="InterPro" id="IPR014284">
    <property type="entry name" value="RNA_pol_sigma-70_dom"/>
</dbReference>
<dbReference type="InterPro" id="IPR039425">
    <property type="entry name" value="RNA_pol_sigma-70-like"/>
</dbReference>
<dbReference type="InterPro" id="IPR013324">
    <property type="entry name" value="RNA_pol_sigma_r3/r4-like"/>
</dbReference>
<evidence type="ECO:0000256" key="1">
    <source>
        <dbReference type="ARBA" id="ARBA00010641"/>
    </source>
</evidence>
<dbReference type="KEGG" id="aev:EI546_14460"/>
<keyword evidence="8" id="KW-1185">Reference proteome</keyword>
<dbReference type="AlphaFoldDB" id="A0A410G6N6"/>
<dbReference type="OrthoDB" id="1056775at2"/>
<sequence length="181" mass="21376">MTEKELIKQCIKNNRTAQNELFRKYKDILFFTSLKYCRNDADAEDNLHDAFITIFQKINTFKHKGSFEGWMKGITIYKAIDKYKARKPVCIEINNDILEETIEIEEDTFISLDQLLKLIQELPDQYRLVFNLYQMDGFSHKEIATLLNISEGTSKSNYHRAKVILRDRIFKTNIPLNPKTN</sequence>
<evidence type="ECO:0000313" key="8">
    <source>
        <dbReference type="Proteomes" id="UP000285517"/>
    </source>
</evidence>
<dbReference type="Pfam" id="PF04542">
    <property type="entry name" value="Sigma70_r2"/>
    <property type="match status" value="1"/>
</dbReference>
<gene>
    <name evidence="7" type="ORF">EI546_14460</name>
</gene>
<accession>A0A410G6N6</accession>
<dbReference type="CDD" id="cd06171">
    <property type="entry name" value="Sigma70_r4"/>
    <property type="match status" value="1"/>
</dbReference>
<evidence type="ECO:0000259" key="6">
    <source>
        <dbReference type="Pfam" id="PF08281"/>
    </source>
</evidence>
<dbReference type="Gene3D" id="1.10.10.10">
    <property type="entry name" value="Winged helix-like DNA-binding domain superfamily/Winged helix DNA-binding domain"/>
    <property type="match status" value="1"/>
</dbReference>
<keyword evidence="3" id="KW-0731">Sigma factor</keyword>
<dbReference type="EMBL" id="CP034951">
    <property type="protein sequence ID" value="QAA82845.1"/>
    <property type="molecule type" value="Genomic_DNA"/>
</dbReference>
<dbReference type="GO" id="GO:0006352">
    <property type="term" value="P:DNA-templated transcription initiation"/>
    <property type="evidence" value="ECO:0007669"/>
    <property type="project" value="InterPro"/>
</dbReference>
<dbReference type="InterPro" id="IPR007627">
    <property type="entry name" value="RNA_pol_sigma70_r2"/>
</dbReference>
<evidence type="ECO:0000256" key="2">
    <source>
        <dbReference type="ARBA" id="ARBA00023015"/>
    </source>
</evidence>
<keyword evidence="2" id="KW-0805">Transcription regulation</keyword>
<dbReference type="PANTHER" id="PTHR43133:SF46">
    <property type="entry name" value="RNA POLYMERASE SIGMA-70 FACTOR ECF SUBFAMILY"/>
    <property type="match status" value="1"/>
</dbReference>
<feature type="domain" description="RNA polymerase sigma-70 region 2" evidence="5">
    <location>
        <begin position="21"/>
        <end position="87"/>
    </location>
</feature>
<dbReference type="RefSeq" id="WP_128251209.1">
    <property type="nucleotide sequence ID" value="NZ_CP034951.1"/>
</dbReference>
<proteinExistence type="inferred from homology"/>
<dbReference type="InterPro" id="IPR036388">
    <property type="entry name" value="WH-like_DNA-bd_sf"/>
</dbReference>
<evidence type="ECO:0000259" key="5">
    <source>
        <dbReference type="Pfam" id="PF04542"/>
    </source>
</evidence>
<comment type="similarity">
    <text evidence="1">Belongs to the sigma-70 factor family. ECF subfamily.</text>
</comment>
<dbReference type="GO" id="GO:0003677">
    <property type="term" value="F:DNA binding"/>
    <property type="evidence" value="ECO:0007669"/>
    <property type="project" value="InterPro"/>
</dbReference>
<dbReference type="Pfam" id="PF08281">
    <property type="entry name" value="Sigma70_r4_2"/>
    <property type="match status" value="1"/>
</dbReference>
<dbReference type="GO" id="GO:0016987">
    <property type="term" value="F:sigma factor activity"/>
    <property type="evidence" value="ECO:0007669"/>
    <property type="project" value="UniProtKB-KW"/>
</dbReference>
<organism evidence="7 8">
    <name type="scientific">Aequorivita ciconiae</name>
    <dbReference type="NCBI Taxonomy" id="2494375"/>
    <lineage>
        <taxon>Bacteria</taxon>
        <taxon>Pseudomonadati</taxon>
        <taxon>Bacteroidota</taxon>
        <taxon>Flavobacteriia</taxon>
        <taxon>Flavobacteriales</taxon>
        <taxon>Flavobacteriaceae</taxon>
        <taxon>Aequorivita</taxon>
    </lineage>
</organism>
<dbReference type="PANTHER" id="PTHR43133">
    <property type="entry name" value="RNA POLYMERASE ECF-TYPE SIGMA FACTO"/>
    <property type="match status" value="1"/>
</dbReference>
<dbReference type="InterPro" id="IPR013325">
    <property type="entry name" value="RNA_pol_sigma_r2"/>
</dbReference>
<evidence type="ECO:0000256" key="4">
    <source>
        <dbReference type="ARBA" id="ARBA00023163"/>
    </source>
</evidence>
<dbReference type="SUPFAM" id="SSF88659">
    <property type="entry name" value="Sigma3 and sigma4 domains of RNA polymerase sigma factors"/>
    <property type="match status" value="1"/>
</dbReference>
<reference evidence="7 8" key="1">
    <citation type="submission" date="2019-01" db="EMBL/GenBank/DDBJ databases">
        <title>Complete genome sequencing of Aequorivita sp. H23M31.</title>
        <authorList>
            <person name="Bae J.-W."/>
        </authorList>
    </citation>
    <scope>NUCLEOTIDE SEQUENCE [LARGE SCALE GENOMIC DNA]</scope>
    <source>
        <strain evidence="7 8">H23M31</strain>
    </source>
</reference>